<comment type="function">
    <text evidence="13">Couples transcription and DNA repair by recognizing RNA polymerase (RNAP) stalled at DNA lesions. Mediates ATP-dependent release of RNAP and its truncated transcript from the DNA, and recruitment of nucleotide excision repair machinery to the damaged site.</text>
</comment>
<dbReference type="FunFam" id="3.40.50.300:FF:000546">
    <property type="entry name" value="Transcription-repair-coupling factor"/>
    <property type="match status" value="1"/>
</dbReference>
<dbReference type="OrthoDB" id="9804325at2"/>
<keyword evidence="9 13" id="KW-0234">DNA repair</keyword>
<dbReference type="SMART" id="SM01058">
    <property type="entry name" value="CarD_TRCF"/>
    <property type="match status" value="1"/>
</dbReference>
<evidence type="ECO:0000256" key="12">
    <source>
        <dbReference type="ARBA" id="ARBA00070128"/>
    </source>
</evidence>
<dbReference type="Gene3D" id="3.40.50.300">
    <property type="entry name" value="P-loop containing nucleotide triphosphate hydrolases"/>
    <property type="match status" value="2"/>
</dbReference>
<dbReference type="Pfam" id="PF00271">
    <property type="entry name" value="Helicase_C"/>
    <property type="match status" value="1"/>
</dbReference>
<dbReference type="Gene3D" id="2.40.10.170">
    <property type="match status" value="1"/>
</dbReference>
<dbReference type="SUPFAM" id="SSF141259">
    <property type="entry name" value="CarD-like"/>
    <property type="match status" value="1"/>
</dbReference>
<dbReference type="PANTHER" id="PTHR47964:SF1">
    <property type="entry name" value="ATP-DEPENDENT DNA HELICASE HOMOLOG RECG, CHLOROPLASTIC"/>
    <property type="match status" value="1"/>
</dbReference>
<dbReference type="Gene3D" id="3.30.2060.10">
    <property type="entry name" value="Penicillin-binding protein 1b domain"/>
    <property type="match status" value="1"/>
</dbReference>
<evidence type="ECO:0000256" key="13">
    <source>
        <dbReference type="HAMAP-Rule" id="MF_00969"/>
    </source>
</evidence>
<dbReference type="SUPFAM" id="SSF143517">
    <property type="entry name" value="TRCF domain-like"/>
    <property type="match status" value="1"/>
</dbReference>
<dbReference type="SMART" id="SM00490">
    <property type="entry name" value="HELICc"/>
    <property type="match status" value="1"/>
</dbReference>
<feature type="domain" description="Helicase ATP-binding" evidence="14">
    <location>
        <begin position="556"/>
        <end position="717"/>
    </location>
</feature>
<keyword evidence="2 13" id="KW-0963">Cytoplasm</keyword>
<protein>
    <recommendedName>
        <fullName evidence="12 13">Transcription-repair-coupling factor</fullName>
        <shortName evidence="13">TRCF</shortName>
        <ecNumber evidence="13">3.6.4.-</ecNumber>
    </recommendedName>
</protein>
<dbReference type="Gene3D" id="3.90.1150.50">
    <property type="entry name" value="Transcription-repair-coupling factor, D7 domain"/>
    <property type="match status" value="1"/>
</dbReference>
<dbReference type="Pfam" id="PF17757">
    <property type="entry name" value="UvrB_inter"/>
    <property type="match status" value="1"/>
</dbReference>
<reference evidence="16 17" key="1">
    <citation type="submission" date="2020-08" db="EMBL/GenBank/DDBJ databases">
        <title>Genomic Encyclopedia of Type Strains, Phase IV (KMG-IV): sequencing the most valuable type-strain genomes for metagenomic binning, comparative biology and taxonomic classification.</title>
        <authorList>
            <person name="Goeker M."/>
        </authorList>
    </citation>
    <scope>NUCLEOTIDE SEQUENCE [LARGE SCALE GENOMIC DNA]</scope>
    <source>
        <strain evidence="16 17">DSM 21255</strain>
    </source>
</reference>
<dbReference type="PANTHER" id="PTHR47964">
    <property type="entry name" value="ATP-DEPENDENT DNA HELICASE HOMOLOG RECG, CHLOROPLASTIC"/>
    <property type="match status" value="1"/>
</dbReference>
<keyword evidence="6 16" id="KW-0347">Helicase</keyword>
<evidence type="ECO:0000256" key="3">
    <source>
        <dbReference type="ARBA" id="ARBA00022741"/>
    </source>
</evidence>
<dbReference type="Pfam" id="PF02559">
    <property type="entry name" value="CarD_TRCF_RID"/>
    <property type="match status" value="1"/>
</dbReference>
<dbReference type="InterPro" id="IPR003711">
    <property type="entry name" value="CarD-like/TRCF_RID"/>
</dbReference>
<gene>
    <name evidence="13" type="primary">mfd</name>
    <name evidence="16" type="ORF">HNR45_001053</name>
</gene>
<dbReference type="PROSITE" id="PS51192">
    <property type="entry name" value="HELICASE_ATP_BIND_1"/>
    <property type="match status" value="1"/>
</dbReference>
<evidence type="ECO:0000256" key="8">
    <source>
        <dbReference type="ARBA" id="ARBA00023125"/>
    </source>
</evidence>
<comment type="similarity">
    <text evidence="11 13">In the C-terminal section; belongs to the helicase family. RecG subfamily.</text>
</comment>
<proteinExistence type="inferred from homology"/>
<dbReference type="RefSeq" id="WP_159822263.1">
    <property type="nucleotide sequence ID" value="NZ_CABWNB010000001.1"/>
</dbReference>
<evidence type="ECO:0000256" key="10">
    <source>
        <dbReference type="ARBA" id="ARBA00061104"/>
    </source>
</evidence>
<keyword evidence="17" id="KW-1185">Reference proteome</keyword>
<dbReference type="InterPro" id="IPR037235">
    <property type="entry name" value="TRCF-like_C_D7"/>
</dbReference>
<sequence length="1092" mass="121952">MKSGFWQKIKNSARLQELLTAFQTRGAQLIHGGSTAQEAALVAAAMQGGLRHAVIIVEDAATRQKWEDDLRFFAPEIPVYEFPWVEPAPQHVAAQSTETRALRTRALAALQADEPAAVIATIREASAKIAAPPDLAKQMTTLSLGDARDRETWFARLVAQGYAREEQVESCGEFAVRGDIVDIYAPNYEYPLRLEFFGDEIDSIRSFDPVTQRSVSTYETVTLAPFALPEGASSLLAYLADGALICDEPSRTAEALRALRKEDAEKSKRHWSWTELLRDSQARSTVFFALISLRVPGAEVHARYPLDGRPAPTFRNQWPHFVQSVQKWSRQGYATIIAAADETKRATLETTLREAGIFPTDEVAAGMVTIVAENVDTGFIWPQEKVVVLATADIFGTQKKRRRRQVRHGNEIRYFSDLTEGDYVVHQVHGIGRYTGLETITLNGANRDYLRIEYAGEDRLFLPVERIQQLEKYIAPDGTVPTLHKMGGAQWTKTKARAQKSIDDLADKLVALYAEREVEPGFAFPPDTPWQREFEDAFMYEETPDQLQAAAEIKASMEKPQPMDRLLCGDVGFGKTEVAMRAVFKAVMANKQVAVLVPTTVLSQQHYRTFSARLGPFGVNVAVLNRFRSAAEKKEILRGVKNGTIDVLIGTHALLNKAVQFRDLGLLVVDEEQRFGVAQKEKWKARNTMVDVLTLSATPIPRTLHMSLAGVRELSVMYTAPADRQPVQTYVAETSDAILRDAILAEVQRGGQVYFVYNRIATIRDMVRKLERIVGPSVTFDIAHGAMSGEELERVMADFYAGDFDVLVCTSLIENGLDQPNANTIIVYDADRLGLSQLYQMRGRVGRSERNAFAYFLYRPDQIMNEAAEKRLYAIREFTELGAGFKIAMRDLEIRGAGNLLGSEQHGNMVGVGFTTYTTMLDEAIAARQGERAPRKSVAAPLLELTAEAYIPDRYIEDPTQKLEMYRRLAEVDTAVEVSDLIDELVDRFGTPPTPVEQLLRVAQLRVLAAKAGIGSIRELQNTVEITWNRPEAMATWDVSKVPAKVMKSLRFLPGEVPRATINKLQWSHSAVDFLPEILAAFLQEDIAQSKE</sequence>
<dbReference type="Proteomes" id="UP000591941">
    <property type="component" value="Unassembled WGS sequence"/>
</dbReference>
<dbReference type="InterPro" id="IPR027417">
    <property type="entry name" value="P-loop_NTPase"/>
</dbReference>
<dbReference type="GO" id="GO:0003678">
    <property type="term" value="F:DNA helicase activity"/>
    <property type="evidence" value="ECO:0007669"/>
    <property type="project" value="TreeGrafter"/>
</dbReference>
<evidence type="ECO:0000313" key="17">
    <source>
        <dbReference type="Proteomes" id="UP000591941"/>
    </source>
</evidence>
<dbReference type="SMART" id="SM00982">
    <property type="entry name" value="TRCF"/>
    <property type="match status" value="1"/>
</dbReference>
<dbReference type="HAMAP" id="MF_00969">
    <property type="entry name" value="TRCF"/>
    <property type="match status" value="1"/>
</dbReference>
<dbReference type="EMBL" id="JACHHI010000004">
    <property type="protein sequence ID" value="MBB6478000.1"/>
    <property type="molecule type" value="Genomic_DNA"/>
</dbReference>
<evidence type="ECO:0000256" key="7">
    <source>
        <dbReference type="ARBA" id="ARBA00022840"/>
    </source>
</evidence>
<evidence type="ECO:0000256" key="5">
    <source>
        <dbReference type="ARBA" id="ARBA00022801"/>
    </source>
</evidence>
<evidence type="ECO:0000256" key="9">
    <source>
        <dbReference type="ARBA" id="ARBA00023204"/>
    </source>
</evidence>
<dbReference type="GO" id="GO:0016787">
    <property type="term" value="F:hydrolase activity"/>
    <property type="evidence" value="ECO:0007669"/>
    <property type="project" value="UniProtKB-KW"/>
</dbReference>
<dbReference type="GO" id="GO:0006355">
    <property type="term" value="P:regulation of DNA-templated transcription"/>
    <property type="evidence" value="ECO:0007669"/>
    <property type="project" value="UniProtKB-UniRule"/>
</dbReference>
<dbReference type="InterPro" id="IPR014001">
    <property type="entry name" value="Helicase_ATP-bd"/>
</dbReference>
<dbReference type="InterPro" id="IPR041471">
    <property type="entry name" value="UvrB_inter"/>
</dbReference>
<dbReference type="InterPro" id="IPR005118">
    <property type="entry name" value="TRCF_C"/>
</dbReference>
<evidence type="ECO:0000313" key="16">
    <source>
        <dbReference type="EMBL" id="MBB6478000.1"/>
    </source>
</evidence>
<dbReference type="EC" id="3.6.4.-" evidence="13"/>
<keyword evidence="8 13" id="KW-0238">DNA-binding</keyword>
<dbReference type="SUPFAM" id="SSF52540">
    <property type="entry name" value="P-loop containing nucleoside triphosphate hydrolases"/>
    <property type="match status" value="4"/>
</dbReference>
<evidence type="ECO:0000256" key="4">
    <source>
        <dbReference type="ARBA" id="ARBA00022763"/>
    </source>
</evidence>
<dbReference type="GO" id="GO:0003684">
    <property type="term" value="F:damaged DNA binding"/>
    <property type="evidence" value="ECO:0007669"/>
    <property type="project" value="InterPro"/>
</dbReference>
<comment type="subcellular location">
    <subcellularLocation>
        <location evidence="1 13">Cytoplasm</location>
    </subcellularLocation>
</comment>
<dbReference type="NCBIfam" id="TIGR00580">
    <property type="entry name" value="mfd"/>
    <property type="match status" value="1"/>
</dbReference>
<evidence type="ECO:0000256" key="11">
    <source>
        <dbReference type="ARBA" id="ARBA00061399"/>
    </source>
</evidence>
<dbReference type="GO" id="GO:0005524">
    <property type="term" value="F:ATP binding"/>
    <property type="evidence" value="ECO:0007669"/>
    <property type="project" value="UniProtKB-UniRule"/>
</dbReference>
<comment type="similarity">
    <text evidence="10 13">In the N-terminal section; belongs to the UvrB family.</text>
</comment>
<evidence type="ECO:0000256" key="1">
    <source>
        <dbReference type="ARBA" id="ARBA00004496"/>
    </source>
</evidence>
<dbReference type="InterPro" id="IPR036101">
    <property type="entry name" value="CarD-like/TRCF_RID_sf"/>
</dbReference>
<name>A0A841R4J2_9FIRM</name>
<dbReference type="InterPro" id="IPR001650">
    <property type="entry name" value="Helicase_C-like"/>
</dbReference>
<dbReference type="GO" id="GO:0005737">
    <property type="term" value="C:cytoplasm"/>
    <property type="evidence" value="ECO:0007669"/>
    <property type="project" value="UniProtKB-SubCell"/>
</dbReference>
<dbReference type="InterPro" id="IPR004576">
    <property type="entry name" value="Mfd"/>
</dbReference>
<dbReference type="SMART" id="SM00487">
    <property type="entry name" value="DEXDc"/>
    <property type="match status" value="1"/>
</dbReference>
<dbReference type="InterPro" id="IPR011545">
    <property type="entry name" value="DEAD/DEAH_box_helicase_dom"/>
</dbReference>
<organism evidence="16 17">
    <name type="scientific">Negativicoccus succinicivorans</name>
    <dbReference type="NCBI Taxonomy" id="620903"/>
    <lineage>
        <taxon>Bacteria</taxon>
        <taxon>Bacillati</taxon>
        <taxon>Bacillota</taxon>
        <taxon>Negativicutes</taxon>
        <taxon>Veillonellales</taxon>
        <taxon>Veillonellaceae</taxon>
        <taxon>Negativicoccus</taxon>
    </lineage>
</organism>
<evidence type="ECO:0000259" key="15">
    <source>
        <dbReference type="PROSITE" id="PS51194"/>
    </source>
</evidence>
<comment type="caution">
    <text evidence="16">The sequence shown here is derived from an EMBL/GenBank/DDBJ whole genome shotgun (WGS) entry which is preliminary data.</text>
</comment>
<evidence type="ECO:0000259" key="14">
    <source>
        <dbReference type="PROSITE" id="PS51192"/>
    </source>
</evidence>
<dbReference type="AlphaFoldDB" id="A0A841R4J2"/>
<evidence type="ECO:0000256" key="2">
    <source>
        <dbReference type="ARBA" id="ARBA00022490"/>
    </source>
</evidence>
<dbReference type="GO" id="GO:0000716">
    <property type="term" value="P:transcription-coupled nucleotide-excision repair, DNA damage recognition"/>
    <property type="evidence" value="ECO:0007669"/>
    <property type="project" value="UniProtKB-UniRule"/>
</dbReference>
<dbReference type="PROSITE" id="PS51194">
    <property type="entry name" value="HELICASE_CTER"/>
    <property type="match status" value="1"/>
</dbReference>
<keyword evidence="4 13" id="KW-0227">DNA damage</keyword>
<dbReference type="InterPro" id="IPR047112">
    <property type="entry name" value="RecG/Mfd"/>
</dbReference>
<accession>A0A841R4J2</accession>
<dbReference type="CDD" id="cd17991">
    <property type="entry name" value="DEXHc_TRCF"/>
    <property type="match status" value="1"/>
</dbReference>
<keyword evidence="3 13" id="KW-0547">Nucleotide-binding</keyword>
<dbReference type="Pfam" id="PF03461">
    <property type="entry name" value="TRCF"/>
    <property type="match status" value="1"/>
</dbReference>
<dbReference type="GeneID" id="93486318"/>
<keyword evidence="7 13" id="KW-0067">ATP-binding</keyword>
<feature type="domain" description="Helicase C-terminal" evidence="15">
    <location>
        <begin position="739"/>
        <end position="893"/>
    </location>
</feature>
<evidence type="ECO:0000256" key="6">
    <source>
        <dbReference type="ARBA" id="ARBA00022806"/>
    </source>
</evidence>
<keyword evidence="5 13" id="KW-0378">Hydrolase</keyword>
<dbReference type="Pfam" id="PF00270">
    <property type="entry name" value="DEAD"/>
    <property type="match status" value="1"/>
</dbReference>